<evidence type="ECO:0000256" key="1">
    <source>
        <dbReference type="ARBA" id="ARBA00004141"/>
    </source>
</evidence>
<accession>A0ABX2B5H1</accession>
<feature type="transmembrane region" description="Helical" evidence="5">
    <location>
        <begin position="20"/>
        <end position="40"/>
    </location>
</feature>
<sequence length="262" mass="29811">MAKNNEETGGLLTFGGHLEVLRLMLFRILSVTGVAAAVVFCMKDTVWRLLLAPSEWKFVTYRLIERTAHAAGFSEFHFNEYHVDLIATNLSSQFMTHVTTSVYLGLLCASPYILYEMFRFISPALYENERRYSVYTLFVVYALFILGILMSYYVLFPISFRFLGTYSVAEKVHSTITLDSYISTFTTLILLMGVVFQLPVIAYALGKMGLITSRMLSRYRKHAFMVIMVVAAAITPPDLMTLVLVTIPLYLLYEVSIMVVRS</sequence>
<feature type="transmembrane region" description="Helical" evidence="5">
    <location>
        <begin position="180"/>
        <end position="205"/>
    </location>
</feature>
<keyword evidence="5" id="KW-0653">Protein transport</keyword>
<comment type="subunit">
    <text evidence="5">Forms a complex with TatA.</text>
</comment>
<comment type="function">
    <text evidence="5">Part of the twin-arginine translocation (Tat) system that transports large folded proteins containing a characteristic twin-arginine motif in their signal peptide across membranes.</text>
</comment>
<dbReference type="HAMAP" id="MF_00902">
    <property type="entry name" value="TatC"/>
    <property type="match status" value="1"/>
</dbReference>
<dbReference type="NCBIfam" id="TIGR00945">
    <property type="entry name" value="tatC"/>
    <property type="match status" value="1"/>
</dbReference>
<comment type="similarity">
    <text evidence="5">Belongs to the TatC family.</text>
</comment>
<evidence type="ECO:0000256" key="5">
    <source>
        <dbReference type="HAMAP-Rule" id="MF_00902"/>
    </source>
</evidence>
<keyword evidence="7" id="KW-1185">Reference proteome</keyword>
<evidence type="ECO:0000256" key="4">
    <source>
        <dbReference type="ARBA" id="ARBA00023136"/>
    </source>
</evidence>
<keyword evidence="5" id="KW-0813">Transport</keyword>
<reference evidence="6 7" key="1">
    <citation type="submission" date="2020-05" db="EMBL/GenBank/DDBJ databases">
        <title>Distinct polysaccharide utilization as determinants for interspecies competition between intestinal Prevotella spp.</title>
        <authorList>
            <person name="Galvez E.J.C."/>
            <person name="Iljazovic A."/>
            <person name="Strowig T."/>
        </authorList>
    </citation>
    <scope>NUCLEOTIDE SEQUENCE [LARGE SCALE GENOMIC DNA]</scope>
    <source>
        <strain evidence="6 7">PCHR</strain>
    </source>
</reference>
<evidence type="ECO:0000313" key="7">
    <source>
        <dbReference type="Proteomes" id="UP000820977"/>
    </source>
</evidence>
<keyword evidence="2 5" id="KW-0812">Transmembrane</keyword>
<comment type="subcellular location">
    <subcellularLocation>
        <location evidence="5">Cell membrane</location>
        <topology evidence="5">Multi-pass membrane protein</topology>
    </subcellularLocation>
    <subcellularLocation>
        <location evidence="1">Membrane</location>
        <topology evidence="1">Multi-pass membrane protein</topology>
    </subcellularLocation>
</comment>
<feature type="transmembrane region" description="Helical" evidence="5">
    <location>
        <begin position="135"/>
        <end position="160"/>
    </location>
</feature>
<comment type="caution">
    <text evidence="5">Lacks conserved residue(s) required for the propagation of feature annotation.</text>
</comment>
<gene>
    <name evidence="5 6" type="primary">tatC</name>
    <name evidence="6" type="ORF">HPS54_08170</name>
</gene>
<organism evidence="6 7">
    <name type="scientific">Xylanibacter caecicola</name>
    <dbReference type="NCBI Taxonomy" id="2736294"/>
    <lineage>
        <taxon>Bacteria</taxon>
        <taxon>Pseudomonadati</taxon>
        <taxon>Bacteroidota</taxon>
        <taxon>Bacteroidia</taxon>
        <taxon>Bacteroidales</taxon>
        <taxon>Prevotellaceae</taxon>
        <taxon>Xylanibacter</taxon>
    </lineage>
</organism>
<comment type="caution">
    <text evidence="6">The sequence shown here is derived from an EMBL/GenBank/DDBJ whole genome shotgun (WGS) entry which is preliminary data.</text>
</comment>
<keyword evidence="5" id="KW-1003">Cell membrane</keyword>
<dbReference type="InterPro" id="IPR002033">
    <property type="entry name" value="TatC"/>
</dbReference>
<protein>
    <recommendedName>
        <fullName evidence="5">Sec-independent protein translocase protein TatC</fullName>
    </recommendedName>
</protein>
<dbReference type="Pfam" id="PF00902">
    <property type="entry name" value="TatC"/>
    <property type="match status" value="1"/>
</dbReference>
<dbReference type="RefSeq" id="WP_172344945.1">
    <property type="nucleotide sequence ID" value="NZ_CATJFF010000033.1"/>
</dbReference>
<name>A0ABX2B5H1_9BACT</name>
<evidence type="ECO:0000313" key="6">
    <source>
        <dbReference type="EMBL" id="NPE25485.1"/>
    </source>
</evidence>
<keyword evidence="3 5" id="KW-1133">Transmembrane helix</keyword>
<keyword evidence="4 5" id="KW-0472">Membrane</keyword>
<evidence type="ECO:0000256" key="3">
    <source>
        <dbReference type="ARBA" id="ARBA00022989"/>
    </source>
</evidence>
<proteinExistence type="inferred from homology"/>
<dbReference type="PANTHER" id="PTHR30371">
    <property type="entry name" value="SEC-INDEPENDENT PROTEIN TRANSLOCASE PROTEIN TATC"/>
    <property type="match status" value="1"/>
</dbReference>
<dbReference type="Proteomes" id="UP000820977">
    <property type="component" value="Unassembled WGS sequence"/>
</dbReference>
<evidence type="ECO:0000256" key="2">
    <source>
        <dbReference type="ARBA" id="ARBA00022692"/>
    </source>
</evidence>
<keyword evidence="5" id="KW-0811">Translocation</keyword>
<feature type="transmembrane region" description="Helical" evidence="5">
    <location>
        <begin position="226"/>
        <end position="253"/>
    </location>
</feature>
<dbReference type="EMBL" id="JABKKJ010000012">
    <property type="protein sequence ID" value="NPE25485.1"/>
    <property type="molecule type" value="Genomic_DNA"/>
</dbReference>
<dbReference type="PRINTS" id="PR01840">
    <property type="entry name" value="TATCFAMILY"/>
</dbReference>
<dbReference type="PANTHER" id="PTHR30371:SF0">
    <property type="entry name" value="SEC-INDEPENDENT PROTEIN TRANSLOCASE PROTEIN TATC, CHLOROPLASTIC-RELATED"/>
    <property type="match status" value="1"/>
</dbReference>